<feature type="region of interest" description="Disordered" evidence="2">
    <location>
        <begin position="150"/>
        <end position="217"/>
    </location>
</feature>
<dbReference type="OrthoDB" id="1918685at2759"/>
<keyword evidence="5" id="KW-1185">Reference proteome</keyword>
<feature type="zinc finger region" description="C3H1-type" evidence="1">
    <location>
        <begin position="219"/>
        <end position="249"/>
    </location>
</feature>
<reference evidence="4" key="1">
    <citation type="journal article" date="2020" name="Stud. Mycol.">
        <title>101 Dothideomycetes genomes: a test case for predicting lifestyles and emergence of pathogens.</title>
        <authorList>
            <person name="Haridas S."/>
            <person name="Albert R."/>
            <person name="Binder M."/>
            <person name="Bloem J."/>
            <person name="Labutti K."/>
            <person name="Salamov A."/>
            <person name="Andreopoulos B."/>
            <person name="Baker S."/>
            <person name="Barry K."/>
            <person name="Bills G."/>
            <person name="Bluhm B."/>
            <person name="Cannon C."/>
            <person name="Castanera R."/>
            <person name="Culley D."/>
            <person name="Daum C."/>
            <person name="Ezra D."/>
            <person name="Gonzalez J."/>
            <person name="Henrissat B."/>
            <person name="Kuo A."/>
            <person name="Liang C."/>
            <person name="Lipzen A."/>
            <person name="Lutzoni F."/>
            <person name="Magnuson J."/>
            <person name="Mondo S."/>
            <person name="Nolan M."/>
            <person name="Ohm R."/>
            <person name="Pangilinan J."/>
            <person name="Park H.-J."/>
            <person name="Ramirez L."/>
            <person name="Alfaro M."/>
            <person name="Sun H."/>
            <person name="Tritt A."/>
            <person name="Yoshinaga Y."/>
            <person name="Zwiers L.-H."/>
            <person name="Turgeon B."/>
            <person name="Goodwin S."/>
            <person name="Spatafora J."/>
            <person name="Crous P."/>
            <person name="Grigoriev I."/>
        </authorList>
    </citation>
    <scope>NUCLEOTIDE SEQUENCE</scope>
    <source>
        <strain evidence="4">CBS 121167</strain>
    </source>
</reference>
<dbReference type="AlphaFoldDB" id="A0A6A6BLR9"/>
<name>A0A6A6BLR9_9PEZI</name>
<keyword evidence="1" id="KW-0479">Metal-binding</keyword>
<evidence type="ECO:0000256" key="2">
    <source>
        <dbReference type="SAM" id="MobiDB-lite"/>
    </source>
</evidence>
<feature type="region of interest" description="Disordered" evidence="2">
    <location>
        <begin position="1"/>
        <end position="134"/>
    </location>
</feature>
<dbReference type="InterPro" id="IPR000571">
    <property type="entry name" value="Znf_CCCH"/>
</dbReference>
<evidence type="ECO:0000313" key="5">
    <source>
        <dbReference type="Proteomes" id="UP000799438"/>
    </source>
</evidence>
<sequence>MHAYNRPVDSYRPSGGQGCGERECSGLPSCQCDSKRGRSMPHHSRVWNSPGTSDDMGRATRRSSPHEFYNSRRDNRSMSPHRYSHQEEEERDGSHYRVRSPAGRMPGFSVDSNSQYSYAGVPTGSRHNFRSNGHRPRVLLRQAHYPLVERPVHSSTLSDNPAIPITEREDRQPKHNSSESIEVEEDQTTPTNNSGPPTAPKALRVSPTHTSAPRTKPKDFNTPLTCYFWATKGRCRLPDAKCSYAHYHTGFMASAPVRIGQSTVAGTRAQIAMRDLDPPQLGEVVDRRERAPRLR</sequence>
<dbReference type="PROSITE" id="PS50103">
    <property type="entry name" value="ZF_C3H1"/>
    <property type="match status" value="1"/>
</dbReference>
<keyword evidence="1" id="KW-0863">Zinc-finger</keyword>
<evidence type="ECO:0000256" key="1">
    <source>
        <dbReference type="PROSITE-ProRule" id="PRU00723"/>
    </source>
</evidence>
<accession>A0A6A6BLR9</accession>
<organism evidence="4 5">
    <name type="scientific">Aplosporella prunicola CBS 121167</name>
    <dbReference type="NCBI Taxonomy" id="1176127"/>
    <lineage>
        <taxon>Eukaryota</taxon>
        <taxon>Fungi</taxon>
        <taxon>Dikarya</taxon>
        <taxon>Ascomycota</taxon>
        <taxon>Pezizomycotina</taxon>
        <taxon>Dothideomycetes</taxon>
        <taxon>Dothideomycetes incertae sedis</taxon>
        <taxon>Botryosphaeriales</taxon>
        <taxon>Aplosporellaceae</taxon>
        <taxon>Aplosporella</taxon>
    </lineage>
</organism>
<feature type="compositionally biased region" description="Basic and acidic residues" evidence="2">
    <location>
        <begin position="166"/>
        <end position="177"/>
    </location>
</feature>
<feature type="compositionally biased region" description="Basic and acidic residues" evidence="2">
    <location>
        <begin position="84"/>
        <end position="95"/>
    </location>
</feature>
<dbReference type="GO" id="GO:0008270">
    <property type="term" value="F:zinc ion binding"/>
    <property type="evidence" value="ECO:0007669"/>
    <property type="project" value="UniProtKB-KW"/>
</dbReference>
<proteinExistence type="predicted"/>
<dbReference type="Proteomes" id="UP000799438">
    <property type="component" value="Unassembled WGS sequence"/>
</dbReference>
<keyword evidence="1" id="KW-0862">Zinc</keyword>
<evidence type="ECO:0000259" key="3">
    <source>
        <dbReference type="PROSITE" id="PS50103"/>
    </source>
</evidence>
<dbReference type="EMBL" id="ML995480">
    <property type="protein sequence ID" value="KAF2144224.1"/>
    <property type="molecule type" value="Genomic_DNA"/>
</dbReference>
<dbReference type="GeneID" id="54303597"/>
<protein>
    <recommendedName>
        <fullName evidence="3">C3H1-type domain-containing protein</fullName>
    </recommendedName>
</protein>
<gene>
    <name evidence="4" type="ORF">K452DRAFT_357123</name>
</gene>
<dbReference type="RefSeq" id="XP_033399936.1">
    <property type="nucleotide sequence ID" value="XM_033546091.1"/>
</dbReference>
<feature type="domain" description="C3H1-type" evidence="3">
    <location>
        <begin position="219"/>
        <end position="249"/>
    </location>
</feature>
<evidence type="ECO:0000313" key="4">
    <source>
        <dbReference type="EMBL" id="KAF2144224.1"/>
    </source>
</evidence>